<keyword evidence="2" id="KW-1185">Reference proteome</keyword>
<gene>
    <name evidence="3" type="primary">LOC107001365</name>
</gene>
<feature type="compositionally biased region" description="Basic and acidic residues" evidence="1">
    <location>
        <begin position="49"/>
        <end position="62"/>
    </location>
</feature>
<feature type="region of interest" description="Disordered" evidence="1">
    <location>
        <begin position="43"/>
        <end position="62"/>
    </location>
</feature>
<organism evidence="2 3">
    <name type="scientific">Solanum pennellii</name>
    <name type="common">Tomato</name>
    <name type="synonym">Lycopersicon pennellii</name>
    <dbReference type="NCBI Taxonomy" id="28526"/>
    <lineage>
        <taxon>Eukaryota</taxon>
        <taxon>Viridiplantae</taxon>
        <taxon>Streptophyta</taxon>
        <taxon>Embryophyta</taxon>
        <taxon>Tracheophyta</taxon>
        <taxon>Spermatophyta</taxon>
        <taxon>Magnoliopsida</taxon>
        <taxon>eudicotyledons</taxon>
        <taxon>Gunneridae</taxon>
        <taxon>Pentapetalae</taxon>
        <taxon>asterids</taxon>
        <taxon>lamiids</taxon>
        <taxon>Solanales</taxon>
        <taxon>Solanaceae</taxon>
        <taxon>Solanoideae</taxon>
        <taxon>Solaneae</taxon>
        <taxon>Solanum</taxon>
        <taxon>Solanum subgen. Lycopersicon</taxon>
    </lineage>
</organism>
<accession>A0ABM1FCI9</accession>
<reference evidence="2" key="1">
    <citation type="journal article" date="2014" name="Nat. Genet.">
        <title>The genome of the stress-tolerant wild tomato species Solanum pennellii.</title>
        <authorList>
            <person name="Bolger A."/>
            <person name="Scossa F."/>
            <person name="Bolger M.E."/>
            <person name="Lanz C."/>
            <person name="Maumus F."/>
            <person name="Tohge T."/>
            <person name="Quesneville H."/>
            <person name="Alseekh S."/>
            <person name="Sorensen I."/>
            <person name="Lichtenstein G."/>
            <person name="Fich E.A."/>
            <person name="Conte M."/>
            <person name="Keller H."/>
            <person name="Schneeberger K."/>
            <person name="Schwacke R."/>
            <person name="Ofner I."/>
            <person name="Vrebalov J."/>
            <person name="Xu Y."/>
            <person name="Osorio S."/>
            <person name="Aflitos S.A."/>
            <person name="Schijlen E."/>
            <person name="Jimenez-Gomez J.M."/>
            <person name="Ryngajllo M."/>
            <person name="Kimura S."/>
            <person name="Kumar R."/>
            <person name="Koenig D."/>
            <person name="Headland L.R."/>
            <person name="Maloof J.N."/>
            <person name="Sinha N."/>
            <person name="van Ham R.C."/>
            <person name="Lankhorst R.K."/>
            <person name="Mao L."/>
            <person name="Vogel A."/>
            <person name="Arsova B."/>
            <person name="Panstruga R."/>
            <person name="Fei Z."/>
            <person name="Rose J.K."/>
            <person name="Zamir D."/>
            <person name="Carrari F."/>
            <person name="Giovannoni J.J."/>
            <person name="Weigel D."/>
            <person name="Usadel B."/>
            <person name="Fernie A.R."/>
        </authorList>
    </citation>
    <scope>NUCLEOTIDE SEQUENCE [LARGE SCALE GENOMIC DNA]</scope>
    <source>
        <strain evidence="2">cv. LA0716</strain>
    </source>
</reference>
<evidence type="ECO:0000313" key="3">
    <source>
        <dbReference type="RefSeq" id="XP_015054926.1"/>
    </source>
</evidence>
<dbReference type="GeneID" id="107001365"/>
<name>A0ABM1FCI9_SOLPN</name>
<reference evidence="3" key="2">
    <citation type="submission" date="2025-08" db="UniProtKB">
        <authorList>
            <consortium name="RefSeq"/>
        </authorList>
    </citation>
    <scope>IDENTIFICATION</scope>
</reference>
<proteinExistence type="predicted"/>
<evidence type="ECO:0000313" key="2">
    <source>
        <dbReference type="Proteomes" id="UP000694930"/>
    </source>
</evidence>
<evidence type="ECO:0000256" key="1">
    <source>
        <dbReference type="SAM" id="MobiDB-lite"/>
    </source>
</evidence>
<sequence>MSRIVTGVLDDLQEECHSSMLHDNVNISRLIVHAKHLEEAISKRKSRDAKRAKSFDRGSSKNRIEIQDKARFRKRVYNQVSSKFPKASGDRVDNLKLKKEKCTSSPTEKPICGKCGKKHYCDCLKGTDNCFSCGKSWHKVRDYPNVRGQDMGSGQAQARQG</sequence>
<dbReference type="RefSeq" id="XP_015054926.1">
    <property type="nucleotide sequence ID" value="XM_015199440.1"/>
</dbReference>
<dbReference type="Proteomes" id="UP000694930">
    <property type="component" value="Chromosome 10"/>
</dbReference>
<protein>
    <submittedName>
        <fullName evidence="3">Uncharacterized protein LOC107001365</fullName>
    </submittedName>
</protein>